<dbReference type="EMBL" id="AXSB02000006">
    <property type="protein sequence ID" value="ETH32605.1"/>
    <property type="molecule type" value="Genomic_DNA"/>
</dbReference>
<sequence>MNAFSSIARNTLTSGKTRPVRRHDALRWCRSPARLRAVARPFWPLGPKTRRYAMPPGGHAGQRAGLSRLLQAWSAQWALPFAALQTQHPTAMPRDDVHARLLNLPPANTFVTYQGRTSGLPRRKPQKAMRRPGTCMPPPAMTLRTARQPVLVHPCTPAPDAKRPLASAMHSIQFDAATSVRIPRVRKTPGAAPEGQHSKPQFRL</sequence>
<dbReference type="Proteomes" id="UP000018679">
    <property type="component" value="Unassembled WGS sequence"/>
</dbReference>
<accession>A0AAI9J4G9</accession>
<dbReference type="AlphaFoldDB" id="A0AAI9J4G9"/>
<feature type="region of interest" description="Disordered" evidence="1">
    <location>
        <begin position="115"/>
        <end position="139"/>
    </location>
</feature>
<evidence type="ECO:0000256" key="1">
    <source>
        <dbReference type="SAM" id="MobiDB-lite"/>
    </source>
</evidence>
<protein>
    <submittedName>
        <fullName evidence="2">Uncharacterized protein</fullName>
    </submittedName>
</protein>
<proteinExistence type="predicted"/>
<reference evidence="2 3" key="1">
    <citation type="journal article" date="2013" name="Genome Announc.">
        <title>Genome Sequences of 28 Bordetella pertussis U.S. Outbreak Strains Dating from 2010 to 2012.</title>
        <authorList>
            <person name="Harvill E.T."/>
            <person name="Goodfield L.L."/>
            <person name="Ivanov Y."/>
            <person name="Meyer J.A."/>
            <person name="Newth C."/>
            <person name="Cassiday P."/>
            <person name="Tondella M.L."/>
            <person name="Liao P."/>
            <person name="Zimmerman J."/>
            <person name="Meert K."/>
            <person name="Wessel D."/>
            <person name="Berger J."/>
            <person name="Dean J.M."/>
            <person name="Holubkov R."/>
            <person name="Burr J."/>
            <person name="Liu T."/>
            <person name="Brinkac L."/>
            <person name="Kim M."/>
            <person name="Losada L."/>
        </authorList>
    </citation>
    <scope>NUCLEOTIDE SEQUENCE [LARGE SCALE GENOMIC DNA]</scope>
    <source>
        <strain evidence="2 3">CHLA-26</strain>
    </source>
</reference>
<evidence type="ECO:0000313" key="2">
    <source>
        <dbReference type="EMBL" id="ETH32605.1"/>
    </source>
</evidence>
<comment type="caution">
    <text evidence="2">The sequence shown here is derived from an EMBL/GenBank/DDBJ whole genome shotgun (WGS) entry which is preliminary data.</text>
</comment>
<organism evidence="2 3">
    <name type="scientific">Bordetella pertussis CHLA-26</name>
    <dbReference type="NCBI Taxonomy" id="1331284"/>
    <lineage>
        <taxon>Bacteria</taxon>
        <taxon>Pseudomonadati</taxon>
        <taxon>Pseudomonadota</taxon>
        <taxon>Betaproteobacteria</taxon>
        <taxon>Burkholderiales</taxon>
        <taxon>Alcaligenaceae</taxon>
        <taxon>Bordetella</taxon>
    </lineage>
</organism>
<evidence type="ECO:0000313" key="3">
    <source>
        <dbReference type="Proteomes" id="UP000018679"/>
    </source>
</evidence>
<name>A0AAI9J4G9_BORPT</name>
<gene>
    <name evidence="2" type="ORF">L566_2481</name>
</gene>
<feature type="compositionally biased region" description="Basic residues" evidence="1">
    <location>
        <begin position="121"/>
        <end position="130"/>
    </location>
</feature>